<dbReference type="PROSITE" id="PS51257">
    <property type="entry name" value="PROKAR_LIPOPROTEIN"/>
    <property type="match status" value="1"/>
</dbReference>
<dbReference type="EMBL" id="JAQOTG010000020">
    <property type="protein sequence ID" value="MDE8565299.1"/>
    <property type="molecule type" value="Genomic_DNA"/>
</dbReference>
<evidence type="ECO:0000256" key="2">
    <source>
        <dbReference type="SAM" id="SignalP"/>
    </source>
</evidence>
<reference evidence="3 4" key="1">
    <citation type="submission" date="2023-01" db="EMBL/GenBank/DDBJ databases">
        <title>Genome-based reclassification of Anoxybacillus geothermalis as a later heterotypic synonym of Anoxybacillus rupiensis.</title>
        <authorList>
            <person name="Inan Bektas K."/>
            <person name="Canakci S."/>
            <person name="Belduz A.A."/>
            <person name="Guler H.H."/>
        </authorList>
    </citation>
    <scope>NUCLEOTIDE SEQUENCE [LARGE SCALE GENOMIC DNA]</scope>
    <source>
        <strain evidence="3 4">DSM 17127</strain>
    </source>
</reference>
<accession>A0ABT5W8X5</accession>
<feature type="chain" id="PRO_5045292904" description="Lipoprotein" evidence="2">
    <location>
        <begin position="24"/>
        <end position="173"/>
    </location>
</feature>
<evidence type="ECO:0000256" key="1">
    <source>
        <dbReference type="ARBA" id="ARBA00022729"/>
    </source>
</evidence>
<evidence type="ECO:0000313" key="4">
    <source>
        <dbReference type="Proteomes" id="UP001213979"/>
    </source>
</evidence>
<feature type="signal peptide" evidence="2">
    <location>
        <begin position="1"/>
        <end position="23"/>
    </location>
</feature>
<dbReference type="RefSeq" id="WP_212387270.1">
    <property type="nucleotide sequence ID" value="NZ_JAGUQN010000006.1"/>
</dbReference>
<evidence type="ECO:0008006" key="5">
    <source>
        <dbReference type="Google" id="ProtNLM"/>
    </source>
</evidence>
<evidence type="ECO:0000313" key="3">
    <source>
        <dbReference type="EMBL" id="MDE8565299.1"/>
    </source>
</evidence>
<gene>
    <name evidence="3" type="ORF">PNH38_15705</name>
</gene>
<dbReference type="Pfam" id="PF08139">
    <property type="entry name" value="LPAM_1"/>
    <property type="match status" value="1"/>
</dbReference>
<organism evidence="3 4">
    <name type="scientific">Anoxybacteroides rupiense</name>
    <dbReference type="NCBI Taxonomy" id="311460"/>
    <lineage>
        <taxon>Bacteria</taxon>
        <taxon>Bacillati</taxon>
        <taxon>Bacillota</taxon>
        <taxon>Bacilli</taxon>
        <taxon>Bacillales</taxon>
        <taxon>Anoxybacillaceae</taxon>
        <taxon>Anoxybacteroides</taxon>
    </lineage>
</organism>
<dbReference type="Proteomes" id="UP001213979">
    <property type="component" value="Unassembled WGS sequence"/>
</dbReference>
<dbReference type="InterPro" id="IPR012640">
    <property type="entry name" value="Membr_lipoprot_lipid_attach_CS"/>
</dbReference>
<sequence>MKKWFIFITSLLLLSACSQPPHFDSPIYSGEALTIGIVGEPPNVREKNISFIPLSMEDVLKKNFQNVDAVLIHKRYLKEAAKPPYADVYLQSPVPFVFIESEKVYLAFVDRELSYEKAHQMKSGDYFIGFYKDTYFGVGLYNHIKNEKTIQDGYSRLFALLERAKHTGKIIVQ</sequence>
<name>A0ABT5W8X5_9BACL</name>
<proteinExistence type="predicted"/>
<keyword evidence="1 2" id="KW-0732">Signal</keyword>
<protein>
    <recommendedName>
        <fullName evidence="5">Lipoprotein</fullName>
    </recommendedName>
</protein>
<keyword evidence="4" id="KW-1185">Reference proteome</keyword>
<comment type="caution">
    <text evidence="3">The sequence shown here is derived from an EMBL/GenBank/DDBJ whole genome shotgun (WGS) entry which is preliminary data.</text>
</comment>